<evidence type="ECO:0000313" key="9">
    <source>
        <dbReference type="Proteomes" id="UP000071859"/>
    </source>
</evidence>
<dbReference type="InterPro" id="IPR011032">
    <property type="entry name" value="GroES-like_sf"/>
</dbReference>
<evidence type="ECO:0000256" key="2">
    <source>
        <dbReference type="ARBA" id="ARBA00008072"/>
    </source>
</evidence>
<reference evidence="8" key="1">
    <citation type="submission" date="2016-01" db="EMBL/GenBank/DDBJ databases">
        <authorList>
            <person name="Peeters C."/>
        </authorList>
    </citation>
    <scope>NUCLEOTIDE SEQUENCE</scope>
    <source>
        <strain evidence="8">LMG 29321</strain>
    </source>
</reference>
<evidence type="ECO:0000256" key="5">
    <source>
        <dbReference type="ARBA" id="ARBA00023002"/>
    </source>
</evidence>
<evidence type="ECO:0000256" key="1">
    <source>
        <dbReference type="ARBA" id="ARBA00001947"/>
    </source>
</evidence>
<accession>A0A158EF29</accession>
<feature type="domain" description="Enoyl reductase (ER)" evidence="7">
    <location>
        <begin position="13"/>
        <end position="351"/>
    </location>
</feature>
<organism evidence="8 9">
    <name type="scientific">Caballeronia calidae</name>
    <dbReference type="NCBI Taxonomy" id="1777139"/>
    <lineage>
        <taxon>Bacteria</taxon>
        <taxon>Pseudomonadati</taxon>
        <taxon>Pseudomonadota</taxon>
        <taxon>Betaproteobacteria</taxon>
        <taxon>Burkholderiales</taxon>
        <taxon>Burkholderiaceae</taxon>
        <taxon>Caballeronia</taxon>
    </lineage>
</organism>
<comment type="caution">
    <text evidence="8">The sequence shown here is derived from an EMBL/GenBank/DDBJ whole genome shotgun (WGS) entry which is preliminary data.</text>
</comment>
<dbReference type="InterPro" id="IPR020843">
    <property type="entry name" value="ER"/>
</dbReference>
<dbReference type="SMART" id="SM00829">
    <property type="entry name" value="PKS_ER"/>
    <property type="match status" value="1"/>
</dbReference>
<dbReference type="GO" id="GO:0008270">
    <property type="term" value="F:zinc ion binding"/>
    <property type="evidence" value="ECO:0007669"/>
    <property type="project" value="InterPro"/>
</dbReference>
<dbReference type="EMBL" id="FCOX02000078">
    <property type="protein sequence ID" value="SAL05320.1"/>
    <property type="molecule type" value="Genomic_DNA"/>
</dbReference>
<gene>
    <name evidence="8" type="ORF">AWB78_07425</name>
</gene>
<evidence type="ECO:0000256" key="3">
    <source>
        <dbReference type="ARBA" id="ARBA00022723"/>
    </source>
</evidence>
<dbReference type="PROSITE" id="PS00059">
    <property type="entry name" value="ADH_ZINC"/>
    <property type="match status" value="1"/>
</dbReference>
<comment type="cofactor">
    <cofactor evidence="1 6">
        <name>Zn(2+)</name>
        <dbReference type="ChEBI" id="CHEBI:29105"/>
    </cofactor>
</comment>
<dbReference type="PANTHER" id="PTHR42813">
    <property type="entry name" value="ZINC-TYPE ALCOHOL DEHYDROGENASE-LIKE"/>
    <property type="match status" value="1"/>
</dbReference>
<dbReference type="InterPro" id="IPR036291">
    <property type="entry name" value="NAD(P)-bd_dom_sf"/>
</dbReference>
<dbReference type="GO" id="GO:0016616">
    <property type="term" value="F:oxidoreductase activity, acting on the CH-OH group of donors, NAD or NADP as acceptor"/>
    <property type="evidence" value="ECO:0007669"/>
    <property type="project" value="UniProtKB-ARBA"/>
</dbReference>
<keyword evidence="5" id="KW-0560">Oxidoreductase</keyword>
<dbReference type="RefSeq" id="WP_062611553.1">
    <property type="nucleotide sequence ID" value="NZ_FCOX02000078.1"/>
</dbReference>
<dbReference type="InterPro" id="IPR013149">
    <property type="entry name" value="ADH-like_C"/>
</dbReference>
<dbReference type="Gene3D" id="3.90.180.10">
    <property type="entry name" value="Medium-chain alcohol dehydrogenases, catalytic domain"/>
    <property type="match status" value="1"/>
</dbReference>
<evidence type="ECO:0000259" key="7">
    <source>
        <dbReference type="SMART" id="SM00829"/>
    </source>
</evidence>
<evidence type="ECO:0000256" key="4">
    <source>
        <dbReference type="ARBA" id="ARBA00022833"/>
    </source>
</evidence>
<dbReference type="PANTHER" id="PTHR42813:SF4">
    <property type="entry name" value="NADP-DEPENDENT ISOPROPANOL DEHYDROGENASE"/>
    <property type="match status" value="1"/>
</dbReference>
<proteinExistence type="inferred from homology"/>
<dbReference type="Gene3D" id="3.40.50.720">
    <property type="entry name" value="NAD(P)-binding Rossmann-like Domain"/>
    <property type="match status" value="1"/>
</dbReference>
<evidence type="ECO:0000256" key="6">
    <source>
        <dbReference type="RuleBase" id="RU361277"/>
    </source>
</evidence>
<sequence length="357" mass="37484">MAKMKATVFVEPGRIALEHKPIPDIGPTDALVRITTTTICGTDIHILKGEYPVERGLTLGHEPIGIIEKLGSQVKGYEEGQRVLCAAVTPCGVCSSCLTGFHSQCGSRSPTGWKVAGGWKIGNYLDGCQAEYFVVPDAQANLALIPDNLTDEDVLLIPDIVSTGFSAAESAGVKIGDVVVVVAQGPIGLCATSGARLMGAGLVIAVDPVEARLEKAKAMGADIVLNPTKCDVVEEVMKLTQGVGADVALECLGRDETIGTCVNVTRPGGTISSVGIYSKSIPIPLDGFGAGLANKRIVTSTCPGGKERMRRLLNVASTQRIKLDHLVTHTYSLDDVVAAYDLFGHQRDGVVKLALKP</sequence>
<dbReference type="SUPFAM" id="SSF50129">
    <property type="entry name" value="GroES-like"/>
    <property type="match status" value="1"/>
</dbReference>
<dbReference type="InterPro" id="IPR013154">
    <property type="entry name" value="ADH-like_N"/>
</dbReference>
<keyword evidence="3 6" id="KW-0479">Metal-binding</keyword>
<dbReference type="AlphaFoldDB" id="A0A158EF29"/>
<name>A0A158EF29_9BURK</name>
<dbReference type="Pfam" id="PF00107">
    <property type="entry name" value="ADH_zinc_N"/>
    <property type="match status" value="1"/>
</dbReference>
<evidence type="ECO:0000313" key="8">
    <source>
        <dbReference type="EMBL" id="SAL05320.1"/>
    </source>
</evidence>
<keyword evidence="9" id="KW-1185">Reference proteome</keyword>
<protein>
    <submittedName>
        <fullName evidence="8">Alcohol dehydrogenase</fullName>
    </submittedName>
</protein>
<dbReference type="Proteomes" id="UP000071859">
    <property type="component" value="Unassembled WGS sequence"/>
</dbReference>
<keyword evidence="4 6" id="KW-0862">Zinc</keyword>
<dbReference type="InterPro" id="IPR002328">
    <property type="entry name" value="ADH_Zn_CS"/>
</dbReference>
<dbReference type="Pfam" id="PF08240">
    <property type="entry name" value="ADH_N"/>
    <property type="match status" value="1"/>
</dbReference>
<dbReference type="SUPFAM" id="SSF51735">
    <property type="entry name" value="NAD(P)-binding Rossmann-fold domains"/>
    <property type="match status" value="1"/>
</dbReference>
<dbReference type="OrthoDB" id="9773078at2"/>
<comment type="similarity">
    <text evidence="2 6">Belongs to the zinc-containing alcohol dehydrogenase family.</text>
</comment>